<protein>
    <recommendedName>
        <fullName evidence="3">NVEALA protein</fullName>
    </recommendedName>
</protein>
<dbReference type="Proteomes" id="UP000182057">
    <property type="component" value="Unassembled WGS sequence"/>
</dbReference>
<sequence length="101" mass="10470">MKTKILGGIFALAVMVATGYGVNRSMQKDTDLSEMAIKNIEALAAGNVSGDCRTTKEGTKTYCLYRCCACAALHQSTGHGDILVSVSGVCSVCGTPVSSCK</sequence>
<evidence type="ECO:0000313" key="2">
    <source>
        <dbReference type="Proteomes" id="UP000182057"/>
    </source>
</evidence>
<dbReference type="Pfam" id="PF14055">
    <property type="entry name" value="NVEALA"/>
    <property type="match status" value="1"/>
</dbReference>
<proteinExistence type="predicted"/>
<organism evidence="1 2">
    <name type="scientific">Tannerella forsythia</name>
    <name type="common">Bacteroides forsythus</name>
    <dbReference type="NCBI Taxonomy" id="28112"/>
    <lineage>
        <taxon>Bacteria</taxon>
        <taxon>Pseudomonadati</taxon>
        <taxon>Bacteroidota</taxon>
        <taxon>Bacteroidia</taxon>
        <taxon>Bacteroidales</taxon>
        <taxon>Tannerellaceae</taxon>
        <taxon>Tannerella</taxon>
    </lineage>
</organism>
<accession>A0A1D3UDY9</accession>
<dbReference type="OrthoDB" id="797817at2"/>
<name>A0A1D3UDY9_TANFO</name>
<reference evidence="1 2" key="1">
    <citation type="submission" date="2016-09" db="EMBL/GenBank/DDBJ databases">
        <authorList>
            <person name="Capua I."/>
            <person name="De Benedictis P."/>
            <person name="Joannis T."/>
            <person name="Lombin L.H."/>
            <person name="Cattoli G."/>
        </authorList>
    </citation>
    <scope>NUCLEOTIDE SEQUENCE [LARGE SCALE GENOMIC DNA]</scope>
    <source>
        <strain evidence="1 2">UB20</strain>
    </source>
</reference>
<evidence type="ECO:0000313" key="1">
    <source>
        <dbReference type="EMBL" id="SCQ18330.1"/>
    </source>
</evidence>
<dbReference type="InterPro" id="IPR025905">
    <property type="entry name" value="NVEALA"/>
</dbReference>
<gene>
    <name evidence="1" type="ORF">TFUB20_00316</name>
</gene>
<evidence type="ECO:0008006" key="3">
    <source>
        <dbReference type="Google" id="ProtNLM"/>
    </source>
</evidence>
<dbReference type="AlphaFoldDB" id="A0A1D3UDY9"/>
<dbReference type="EMBL" id="FMMM01000016">
    <property type="protein sequence ID" value="SCQ18330.1"/>
    <property type="molecule type" value="Genomic_DNA"/>
</dbReference>